<dbReference type="Pfam" id="PF21537">
    <property type="entry name" value="DUF1980_C"/>
    <property type="match status" value="1"/>
</dbReference>
<feature type="domain" description="DUF1980" evidence="2">
    <location>
        <begin position="19"/>
        <end position="125"/>
    </location>
</feature>
<dbReference type="InterPro" id="IPR015402">
    <property type="entry name" value="DUF1980"/>
</dbReference>
<feature type="transmembrane region" description="Helical" evidence="1">
    <location>
        <begin position="92"/>
        <end position="111"/>
    </location>
</feature>
<organism evidence="4">
    <name type="scientific">uncultured Rubrobacteraceae bacterium</name>
    <dbReference type="NCBI Taxonomy" id="349277"/>
    <lineage>
        <taxon>Bacteria</taxon>
        <taxon>Bacillati</taxon>
        <taxon>Actinomycetota</taxon>
        <taxon>Rubrobacteria</taxon>
        <taxon>Rubrobacterales</taxon>
        <taxon>Rubrobacteraceae</taxon>
        <taxon>environmental samples</taxon>
    </lineage>
</organism>
<evidence type="ECO:0008006" key="5">
    <source>
        <dbReference type="Google" id="ProtNLM"/>
    </source>
</evidence>
<sequence length="266" mass="28665">MRFRALVNARAVSLTTYFAILLFNVYTLSLYFNGQLTLYIHPRYVLFTVALNAVSLAACGVGFMLTAWRTVESPSGSDNTIADPGTASLAPWRPSLTVLVAVCVLLAAYVLPARTLSSETADQRSANFNSAQARPSAGGAGDTLTLFGADTTRLTVADWVMAFNARATPDSYVGKEADVVGFVFHPEDAPEAVFYVSRFSVTCCAVDARPLGLPVYSPGWQEEFGEDSWVRVTGAFTETEGDIPEPVIVAPESIELTEQPANPYVN</sequence>
<evidence type="ECO:0000256" key="1">
    <source>
        <dbReference type="SAM" id="Phobius"/>
    </source>
</evidence>
<dbReference type="Pfam" id="PF09323">
    <property type="entry name" value="DUF1980"/>
    <property type="match status" value="1"/>
</dbReference>
<accession>A0A6J4Q0D4</accession>
<feature type="domain" description="DUF1980" evidence="3">
    <location>
        <begin position="167"/>
        <end position="265"/>
    </location>
</feature>
<dbReference type="InterPro" id="IPR048447">
    <property type="entry name" value="DUF1980_C"/>
</dbReference>
<gene>
    <name evidence="4" type="ORF">AVDCRST_MAG78-1690</name>
</gene>
<dbReference type="AlphaFoldDB" id="A0A6J4Q0D4"/>
<keyword evidence="1" id="KW-0812">Transmembrane</keyword>
<evidence type="ECO:0000259" key="3">
    <source>
        <dbReference type="Pfam" id="PF21537"/>
    </source>
</evidence>
<reference evidence="4" key="1">
    <citation type="submission" date="2020-02" db="EMBL/GenBank/DDBJ databases">
        <authorList>
            <person name="Meier V. D."/>
        </authorList>
    </citation>
    <scope>NUCLEOTIDE SEQUENCE</scope>
    <source>
        <strain evidence="4">AVDCRST_MAG78</strain>
    </source>
</reference>
<dbReference type="InterPro" id="IPR052955">
    <property type="entry name" value="UPF0703_membrane_permease"/>
</dbReference>
<keyword evidence="1" id="KW-0472">Membrane</keyword>
<protein>
    <recommendedName>
        <fullName evidence="5">TIGR03943 family protein</fullName>
    </recommendedName>
</protein>
<evidence type="ECO:0000259" key="2">
    <source>
        <dbReference type="Pfam" id="PF09323"/>
    </source>
</evidence>
<feature type="transmembrane region" description="Helical" evidence="1">
    <location>
        <begin position="44"/>
        <end position="68"/>
    </location>
</feature>
<dbReference type="PANTHER" id="PTHR40047:SF1">
    <property type="entry name" value="UPF0703 PROTEIN YCGQ"/>
    <property type="match status" value="1"/>
</dbReference>
<feature type="transmembrane region" description="Helical" evidence="1">
    <location>
        <begin position="12"/>
        <end position="32"/>
    </location>
</feature>
<dbReference type="InterPro" id="IPR048493">
    <property type="entry name" value="DUF1980_N"/>
</dbReference>
<keyword evidence="1" id="KW-1133">Transmembrane helix</keyword>
<proteinExistence type="predicted"/>
<dbReference type="NCBIfam" id="TIGR03943">
    <property type="entry name" value="TIGR03943 family putative permease subunit"/>
    <property type="match status" value="1"/>
</dbReference>
<dbReference type="PANTHER" id="PTHR40047">
    <property type="entry name" value="UPF0703 PROTEIN YCGQ"/>
    <property type="match status" value="1"/>
</dbReference>
<evidence type="ECO:0000313" key="4">
    <source>
        <dbReference type="EMBL" id="CAA9431058.1"/>
    </source>
</evidence>
<dbReference type="EMBL" id="CADCVB010000112">
    <property type="protein sequence ID" value="CAA9431058.1"/>
    <property type="molecule type" value="Genomic_DNA"/>
</dbReference>
<name>A0A6J4Q0D4_9ACTN</name>